<dbReference type="OrthoDB" id="10011262at2759"/>
<dbReference type="PROSITE" id="PS50262">
    <property type="entry name" value="G_PROTEIN_RECEP_F1_2"/>
    <property type="match status" value="1"/>
</dbReference>
<comment type="subcellular location">
    <subcellularLocation>
        <location evidence="1">Membrane</location>
    </subcellularLocation>
</comment>
<feature type="transmembrane region" description="Helical" evidence="5">
    <location>
        <begin position="57"/>
        <end position="80"/>
    </location>
</feature>
<dbReference type="GO" id="GO:0008528">
    <property type="term" value="F:G protein-coupled peptide receptor activity"/>
    <property type="evidence" value="ECO:0007669"/>
    <property type="project" value="InterPro"/>
</dbReference>
<dbReference type="eggNOG" id="ENOG502TGZW">
    <property type="taxonomic scope" value="Eukaryota"/>
</dbReference>
<evidence type="ECO:0000256" key="3">
    <source>
        <dbReference type="ARBA" id="ARBA00022989"/>
    </source>
</evidence>
<feature type="transmembrane region" description="Helical" evidence="5">
    <location>
        <begin position="216"/>
        <end position="237"/>
    </location>
</feature>
<dbReference type="HOGENOM" id="CLU_043715_0_0_1"/>
<name>E3MB63_CAERE</name>
<reference evidence="7" key="1">
    <citation type="submission" date="2007-07" db="EMBL/GenBank/DDBJ databases">
        <title>PCAP assembly of the Caenorhabditis remanei genome.</title>
        <authorList>
            <consortium name="The Caenorhabditis remanei Sequencing Consortium"/>
            <person name="Wilson R.K."/>
        </authorList>
    </citation>
    <scope>NUCLEOTIDE SEQUENCE [LARGE SCALE GENOMIC DNA]</scope>
    <source>
        <strain evidence="7">PB4641</strain>
    </source>
</reference>
<evidence type="ECO:0000313" key="8">
    <source>
        <dbReference type="Proteomes" id="UP000008281"/>
    </source>
</evidence>
<dbReference type="CDD" id="cd14978">
    <property type="entry name" value="7tmA_FMRFamide_R-like"/>
    <property type="match status" value="1"/>
</dbReference>
<dbReference type="InParanoid" id="E3MB63"/>
<gene>
    <name evidence="7" type="primary">Cre-srw-3</name>
    <name evidence="7" type="ORF">CRE_15988</name>
</gene>
<evidence type="ECO:0000259" key="6">
    <source>
        <dbReference type="PROSITE" id="PS50262"/>
    </source>
</evidence>
<dbReference type="InterPro" id="IPR017452">
    <property type="entry name" value="GPCR_Rhodpsn_7TM"/>
</dbReference>
<keyword evidence="3 5" id="KW-1133">Transmembrane helix</keyword>
<protein>
    <submittedName>
        <fullName evidence="7">CRE-SRW-3 protein</fullName>
    </submittedName>
</protein>
<evidence type="ECO:0000256" key="2">
    <source>
        <dbReference type="ARBA" id="ARBA00022692"/>
    </source>
</evidence>
<keyword evidence="2 5" id="KW-0812">Transmembrane</keyword>
<dbReference type="Proteomes" id="UP000008281">
    <property type="component" value="Unassembled WGS sequence"/>
</dbReference>
<dbReference type="Pfam" id="PF10324">
    <property type="entry name" value="7TM_GPCR_Srw"/>
    <property type="match status" value="1"/>
</dbReference>
<dbReference type="SUPFAM" id="SSF81321">
    <property type="entry name" value="Family A G protein-coupled receptor-like"/>
    <property type="match status" value="1"/>
</dbReference>
<keyword evidence="8" id="KW-1185">Reference proteome</keyword>
<dbReference type="EMBL" id="DS268433">
    <property type="protein sequence ID" value="EFO97764.1"/>
    <property type="molecule type" value="Genomic_DNA"/>
</dbReference>
<feature type="transmembrane region" description="Helical" evidence="5">
    <location>
        <begin position="152"/>
        <end position="171"/>
    </location>
</feature>
<evidence type="ECO:0000256" key="5">
    <source>
        <dbReference type="SAM" id="Phobius"/>
    </source>
</evidence>
<feature type="transmembrane region" description="Helical" evidence="5">
    <location>
        <begin position="120"/>
        <end position="140"/>
    </location>
</feature>
<accession>E3MB63</accession>
<dbReference type="SMART" id="SM01381">
    <property type="entry name" value="7TM_GPCR_Srsx"/>
    <property type="match status" value="1"/>
</dbReference>
<keyword evidence="4 5" id="KW-0472">Membrane</keyword>
<feature type="transmembrane region" description="Helical" evidence="5">
    <location>
        <begin position="263"/>
        <end position="280"/>
    </location>
</feature>
<organism evidence="8">
    <name type="scientific">Caenorhabditis remanei</name>
    <name type="common">Caenorhabditis vulgaris</name>
    <dbReference type="NCBI Taxonomy" id="31234"/>
    <lineage>
        <taxon>Eukaryota</taxon>
        <taxon>Metazoa</taxon>
        <taxon>Ecdysozoa</taxon>
        <taxon>Nematoda</taxon>
        <taxon>Chromadorea</taxon>
        <taxon>Rhabditida</taxon>
        <taxon>Rhabditina</taxon>
        <taxon>Rhabditomorpha</taxon>
        <taxon>Rhabditoidea</taxon>
        <taxon>Rhabditidae</taxon>
        <taxon>Peloderinae</taxon>
        <taxon>Caenorhabditis</taxon>
    </lineage>
</organism>
<dbReference type="PANTHER" id="PTHR22751">
    <property type="entry name" value="G-PROTEIN COUPLED RECEPTOR-RELATED"/>
    <property type="match status" value="1"/>
</dbReference>
<evidence type="ECO:0000256" key="4">
    <source>
        <dbReference type="ARBA" id="ARBA00023136"/>
    </source>
</evidence>
<evidence type="ECO:0000313" key="7">
    <source>
        <dbReference type="EMBL" id="EFO97764.1"/>
    </source>
</evidence>
<sequence length="363" mass="42474">MDTTTHNIMVSYISPPDWYNDVYYVFNYTICIMQFFGFAINLIHFSILSRPQMRSNAIYRLMIGICSCDLLTQINTFLIFSPFWIRDSSKKEEKCYMTHTYFDALLYLHGTTVLDITQRAASWMALFMALYRTLSVMFPLNLKIQKLSKPIFAIWTIIGVLIFTSLTTWMVQARRIIREYEWDYDCNKNEIPLNTTRYGVLIPKEDAEIQSRLVSIYGFIKALPSLIDPILTVFLILELRRASKRRKNCGKCEEDKTDNTTKLVMFVTISFFMLEVPNGFSHIVNGFFQNNVPVRTVSVMIPVFAEILPILNSSSHFFICFLMSSQYRETARALFRLKNDKCIMVKECRFTESHHSVMQVKKI</sequence>
<dbReference type="AlphaFoldDB" id="E3MB63"/>
<dbReference type="InterPro" id="IPR019427">
    <property type="entry name" value="7TM_GPCR_serpentine_rcpt_Srw"/>
</dbReference>
<feature type="transmembrane region" description="Helical" evidence="5">
    <location>
        <begin position="22"/>
        <end position="45"/>
    </location>
</feature>
<proteinExistence type="predicted"/>
<feature type="transmembrane region" description="Helical" evidence="5">
    <location>
        <begin position="300"/>
        <end position="322"/>
    </location>
</feature>
<dbReference type="STRING" id="31234.E3MB63"/>
<evidence type="ECO:0000256" key="1">
    <source>
        <dbReference type="ARBA" id="ARBA00004370"/>
    </source>
</evidence>
<dbReference type="OMA" id="IFSPFWI"/>
<dbReference type="Gene3D" id="1.20.1070.10">
    <property type="entry name" value="Rhodopsin 7-helix transmembrane proteins"/>
    <property type="match status" value="1"/>
</dbReference>
<dbReference type="GO" id="GO:0016020">
    <property type="term" value="C:membrane"/>
    <property type="evidence" value="ECO:0007669"/>
    <property type="project" value="UniProtKB-SubCell"/>
</dbReference>
<feature type="domain" description="G-protein coupled receptors family 1 profile" evidence="6">
    <location>
        <begin position="40"/>
        <end position="320"/>
    </location>
</feature>
<dbReference type="PANTHER" id="PTHR22751:SF33">
    <property type="entry name" value="G-PROTEIN COUPLED RECEPTORS FAMILY 1 PROFILE DOMAIN-CONTAINING PROTEIN"/>
    <property type="match status" value="1"/>
</dbReference>
<dbReference type="InterPro" id="IPR000276">
    <property type="entry name" value="GPCR_Rhodpsn"/>
</dbReference>